<dbReference type="GO" id="GO:0008270">
    <property type="term" value="F:zinc ion binding"/>
    <property type="evidence" value="ECO:0007669"/>
    <property type="project" value="UniProtKB-KW"/>
</dbReference>
<dbReference type="PANTHER" id="PTHR46600:SF11">
    <property type="entry name" value="THAP DOMAIN-CONTAINING PROTEIN 10"/>
    <property type="match status" value="1"/>
</dbReference>
<organism evidence="5 6">
    <name type="scientific">Paramuricea clavata</name>
    <name type="common">Red gorgonian</name>
    <name type="synonym">Violescent sea-whip</name>
    <dbReference type="NCBI Taxonomy" id="317549"/>
    <lineage>
        <taxon>Eukaryota</taxon>
        <taxon>Metazoa</taxon>
        <taxon>Cnidaria</taxon>
        <taxon>Anthozoa</taxon>
        <taxon>Octocorallia</taxon>
        <taxon>Malacalcyonacea</taxon>
        <taxon>Plexauridae</taxon>
        <taxon>Paramuricea</taxon>
    </lineage>
</organism>
<dbReference type="AlphaFoldDB" id="A0A7D9K0T6"/>
<proteinExistence type="predicted"/>
<evidence type="ECO:0000313" key="6">
    <source>
        <dbReference type="Proteomes" id="UP001152795"/>
    </source>
</evidence>
<evidence type="ECO:0000256" key="3">
    <source>
        <dbReference type="ARBA" id="ARBA00022833"/>
    </source>
</evidence>
<dbReference type="GO" id="GO:0043565">
    <property type="term" value="F:sequence-specific DNA binding"/>
    <property type="evidence" value="ECO:0007669"/>
    <property type="project" value="InterPro"/>
</dbReference>
<gene>
    <name evidence="5" type="ORF">PACLA_8A046571</name>
</gene>
<dbReference type="Pfam" id="PF05485">
    <property type="entry name" value="THAP"/>
    <property type="match status" value="1"/>
</dbReference>
<evidence type="ECO:0000256" key="1">
    <source>
        <dbReference type="ARBA" id="ARBA00022723"/>
    </source>
</evidence>
<name>A0A7D9K0T6_PARCT</name>
<keyword evidence="4" id="KW-0238">DNA-binding</keyword>
<keyword evidence="6" id="KW-1185">Reference proteome</keyword>
<dbReference type="SUPFAM" id="SSF57716">
    <property type="entry name" value="Glucocorticoid receptor-like (DNA-binding domain)"/>
    <property type="match status" value="1"/>
</dbReference>
<evidence type="ECO:0000256" key="4">
    <source>
        <dbReference type="ARBA" id="ARBA00023125"/>
    </source>
</evidence>
<dbReference type="SMART" id="SM00980">
    <property type="entry name" value="THAP"/>
    <property type="match status" value="1"/>
</dbReference>
<reference evidence="5" key="1">
    <citation type="submission" date="2020-04" db="EMBL/GenBank/DDBJ databases">
        <authorList>
            <person name="Alioto T."/>
            <person name="Alioto T."/>
            <person name="Gomez Garrido J."/>
        </authorList>
    </citation>
    <scope>NUCLEOTIDE SEQUENCE</scope>
    <source>
        <strain evidence="5">A484AB</strain>
    </source>
</reference>
<dbReference type="SMART" id="SM00692">
    <property type="entry name" value="DM3"/>
    <property type="match status" value="1"/>
</dbReference>
<keyword evidence="2" id="KW-0863">Zinc-finger</keyword>
<dbReference type="Proteomes" id="UP001152795">
    <property type="component" value="Unassembled WGS sequence"/>
</dbReference>
<dbReference type="InterPro" id="IPR006612">
    <property type="entry name" value="THAP_Znf"/>
</dbReference>
<protein>
    <submittedName>
        <fullName evidence="5">THAP domain-containing 2</fullName>
    </submittedName>
</protein>
<feature type="non-terminal residue" evidence="5">
    <location>
        <position position="85"/>
    </location>
</feature>
<comment type="caution">
    <text evidence="5">The sequence shown here is derived from an EMBL/GenBank/DDBJ whole genome shotgun (WGS) entry which is preliminary data.</text>
</comment>
<dbReference type="InterPro" id="IPR026516">
    <property type="entry name" value="THAP1/10"/>
</dbReference>
<keyword evidence="1" id="KW-0479">Metal-binding</keyword>
<evidence type="ECO:0000313" key="5">
    <source>
        <dbReference type="EMBL" id="CAB4039145.1"/>
    </source>
</evidence>
<sequence length="85" mass="9613">MPHCTVPLCTNGSRKTKGTDISYHRLPNGPLRSVWLHNLRRENPRERANTYVCSAHFAPDCFEPNAEVIPGFKKRKTLKPSAVPT</sequence>
<keyword evidence="3" id="KW-0862">Zinc</keyword>
<evidence type="ECO:0000256" key="2">
    <source>
        <dbReference type="ARBA" id="ARBA00022771"/>
    </source>
</evidence>
<dbReference type="OrthoDB" id="10065023at2759"/>
<dbReference type="PANTHER" id="PTHR46600">
    <property type="entry name" value="THAP DOMAIN-CONTAINING"/>
    <property type="match status" value="1"/>
</dbReference>
<dbReference type="EMBL" id="CACRXK020025007">
    <property type="protein sequence ID" value="CAB4039145.1"/>
    <property type="molecule type" value="Genomic_DNA"/>
</dbReference>
<dbReference type="PROSITE" id="PS50950">
    <property type="entry name" value="ZF_THAP"/>
    <property type="match status" value="1"/>
</dbReference>
<accession>A0A7D9K0T6</accession>